<proteinExistence type="predicted"/>
<sequence length="376" mass="43254">MITNGFLIILLLLTIVKWVKYLLGRKRVLSSEQVNTALLDLLNQERGQQDPKHNNELNSSRRIPAPLGSLHKPMYAYEKLRVCTHCERYTVLHEPSCLFCGKGTLRPVHWKAEKLVRRSMRNELLLTLLVTLLAILFARGAEQIIIACVGGAAAIALLWLNQRKTLSPRTYGELVKLFTRNRQKIIDGLIKNLDTAVEVGNNKEHKRSYEMFREVATLVQNDHIRMLQIMQLQSFVLRSDMDLELEPLMLKHFDPHLAAYIGELAKVKRELIKDNALRYVTSYEDEILDMKDGLSILIGAAGAAVRKKRYVAIYARFMARYASKLPKERFLRLYRVISGHPEQEWGELADIVSRLYEEQYGMDPESQTSLTRGHSI</sequence>
<keyword evidence="3" id="KW-1185">Reference proteome</keyword>
<dbReference type="RefSeq" id="WP_127190590.1">
    <property type="nucleotide sequence ID" value="NZ_RZNY01000002.1"/>
</dbReference>
<feature type="transmembrane region" description="Helical" evidence="1">
    <location>
        <begin position="6"/>
        <end position="23"/>
    </location>
</feature>
<dbReference type="AlphaFoldDB" id="A0A3S1BS21"/>
<reference evidence="2 3" key="1">
    <citation type="submission" date="2018-12" db="EMBL/GenBank/DDBJ databases">
        <authorList>
            <person name="Sun L."/>
            <person name="Chen Z."/>
        </authorList>
    </citation>
    <scope>NUCLEOTIDE SEQUENCE [LARGE SCALE GENOMIC DNA]</scope>
    <source>
        <strain evidence="2 3">DSM 15890</strain>
    </source>
</reference>
<evidence type="ECO:0000313" key="3">
    <source>
        <dbReference type="Proteomes" id="UP000279446"/>
    </source>
</evidence>
<dbReference type="EMBL" id="RZNY01000002">
    <property type="protein sequence ID" value="RUT48170.1"/>
    <property type="molecule type" value="Genomic_DNA"/>
</dbReference>
<gene>
    <name evidence="2" type="ORF">EJP82_03260</name>
</gene>
<accession>A0A3S1BS21</accession>
<dbReference type="Proteomes" id="UP000279446">
    <property type="component" value="Unassembled WGS sequence"/>
</dbReference>
<protein>
    <submittedName>
        <fullName evidence="2">Uncharacterized protein</fullName>
    </submittedName>
</protein>
<name>A0A3S1BS21_9BACL</name>
<keyword evidence="1" id="KW-0472">Membrane</keyword>
<keyword evidence="1" id="KW-1133">Transmembrane helix</keyword>
<evidence type="ECO:0000256" key="1">
    <source>
        <dbReference type="SAM" id="Phobius"/>
    </source>
</evidence>
<comment type="caution">
    <text evidence="2">The sequence shown here is derived from an EMBL/GenBank/DDBJ whole genome shotgun (WGS) entry which is preliminary data.</text>
</comment>
<feature type="transmembrane region" description="Helical" evidence="1">
    <location>
        <begin position="144"/>
        <end position="160"/>
    </location>
</feature>
<dbReference type="OrthoDB" id="2925556at2"/>
<feature type="transmembrane region" description="Helical" evidence="1">
    <location>
        <begin position="120"/>
        <end position="138"/>
    </location>
</feature>
<evidence type="ECO:0000313" key="2">
    <source>
        <dbReference type="EMBL" id="RUT48170.1"/>
    </source>
</evidence>
<organism evidence="2 3">
    <name type="scientific">Paenibacillus anaericanus</name>
    <dbReference type="NCBI Taxonomy" id="170367"/>
    <lineage>
        <taxon>Bacteria</taxon>
        <taxon>Bacillati</taxon>
        <taxon>Bacillota</taxon>
        <taxon>Bacilli</taxon>
        <taxon>Bacillales</taxon>
        <taxon>Paenibacillaceae</taxon>
        <taxon>Paenibacillus</taxon>
    </lineage>
</organism>
<keyword evidence="1" id="KW-0812">Transmembrane</keyword>